<dbReference type="EMBL" id="KV425652">
    <property type="protein sequence ID" value="KZT19019.1"/>
    <property type="molecule type" value="Genomic_DNA"/>
</dbReference>
<dbReference type="Proteomes" id="UP000076761">
    <property type="component" value="Unassembled WGS sequence"/>
</dbReference>
<keyword evidence="2" id="KW-1185">Reference proteome</keyword>
<gene>
    <name evidence="1" type="ORF">NEOLEDRAFT_1142607</name>
</gene>
<name>A0A165N0I5_9AGAM</name>
<dbReference type="AlphaFoldDB" id="A0A165N0I5"/>
<proteinExistence type="predicted"/>
<reference evidence="1 2" key="1">
    <citation type="journal article" date="2016" name="Mol. Biol. Evol.">
        <title>Comparative Genomics of Early-Diverging Mushroom-Forming Fungi Provides Insights into the Origins of Lignocellulose Decay Capabilities.</title>
        <authorList>
            <person name="Nagy L.G."/>
            <person name="Riley R."/>
            <person name="Tritt A."/>
            <person name="Adam C."/>
            <person name="Daum C."/>
            <person name="Floudas D."/>
            <person name="Sun H."/>
            <person name="Yadav J.S."/>
            <person name="Pangilinan J."/>
            <person name="Larsson K.H."/>
            <person name="Matsuura K."/>
            <person name="Barry K."/>
            <person name="Labutti K."/>
            <person name="Kuo R."/>
            <person name="Ohm R.A."/>
            <person name="Bhattacharya S.S."/>
            <person name="Shirouzu T."/>
            <person name="Yoshinaga Y."/>
            <person name="Martin F.M."/>
            <person name="Grigoriev I.V."/>
            <person name="Hibbett D.S."/>
        </authorList>
    </citation>
    <scope>NUCLEOTIDE SEQUENCE [LARGE SCALE GENOMIC DNA]</scope>
    <source>
        <strain evidence="1 2">HHB14362 ss-1</strain>
    </source>
</reference>
<accession>A0A165N0I5</accession>
<organism evidence="1 2">
    <name type="scientific">Neolentinus lepideus HHB14362 ss-1</name>
    <dbReference type="NCBI Taxonomy" id="1314782"/>
    <lineage>
        <taxon>Eukaryota</taxon>
        <taxon>Fungi</taxon>
        <taxon>Dikarya</taxon>
        <taxon>Basidiomycota</taxon>
        <taxon>Agaricomycotina</taxon>
        <taxon>Agaricomycetes</taxon>
        <taxon>Gloeophyllales</taxon>
        <taxon>Gloeophyllaceae</taxon>
        <taxon>Neolentinus</taxon>
    </lineage>
</organism>
<sequence>MHLHLVVLRFQLGPERTGCLQTCALVRPVVLSDVVNEPGLNILHQTYPRRSCSTKLCAFVHHWWASNLASLERTFLRQSSPLQLNPILGRLAPVFRSTIQCAHPNRLFVLQGRSLSGERIGRCPAVQDQSKWLSNRTCGLGDMARRNRAINREYQSDNTL</sequence>
<evidence type="ECO:0000313" key="1">
    <source>
        <dbReference type="EMBL" id="KZT19019.1"/>
    </source>
</evidence>
<dbReference type="InParanoid" id="A0A165N0I5"/>
<protein>
    <submittedName>
        <fullName evidence="1">Uncharacterized protein</fullName>
    </submittedName>
</protein>
<evidence type="ECO:0000313" key="2">
    <source>
        <dbReference type="Proteomes" id="UP000076761"/>
    </source>
</evidence>